<protein>
    <submittedName>
        <fullName evidence="4">Uncharacterized protein</fullName>
    </submittedName>
</protein>
<accession>A0A3Q2QB47</accession>
<feature type="transmembrane region" description="Helical" evidence="3">
    <location>
        <begin position="7"/>
        <end position="30"/>
    </location>
</feature>
<proteinExistence type="predicted"/>
<keyword evidence="5" id="KW-1185">Reference proteome</keyword>
<dbReference type="AlphaFoldDB" id="A0A3Q2QB47"/>
<name>A0A3Q2QB47_FUNHE</name>
<organism evidence="4 5">
    <name type="scientific">Fundulus heteroclitus</name>
    <name type="common">Killifish</name>
    <name type="synonym">Mummichog</name>
    <dbReference type="NCBI Taxonomy" id="8078"/>
    <lineage>
        <taxon>Eukaryota</taxon>
        <taxon>Metazoa</taxon>
        <taxon>Chordata</taxon>
        <taxon>Craniata</taxon>
        <taxon>Vertebrata</taxon>
        <taxon>Euteleostomi</taxon>
        <taxon>Actinopterygii</taxon>
        <taxon>Neopterygii</taxon>
        <taxon>Teleostei</taxon>
        <taxon>Neoteleostei</taxon>
        <taxon>Acanthomorphata</taxon>
        <taxon>Ovalentaria</taxon>
        <taxon>Atherinomorphae</taxon>
        <taxon>Cyprinodontiformes</taxon>
        <taxon>Fundulidae</taxon>
        <taxon>Fundulus</taxon>
    </lineage>
</organism>
<reference evidence="4" key="1">
    <citation type="submission" date="2025-08" db="UniProtKB">
        <authorList>
            <consortium name="Ensembl"/>
        </authorList>
    </citation>
    <scope>IDENTIFICATION</scope>
</reference>
<dbReference type="Proteomes" id="UP000265000">
    <property type="component" value="Unplaced"/>
</dbReference>
<dbReference type="InterPro" id="IPR050750">
    <property type="entry name" value="C5-MTase"/>
</dbReference>
<dbReference type="Ensembl" id="ENSFHET00000008090.1">
    <property type="protein sequence ID" value="ENSFHEP00000024323.1"/>
    <property type="gene ID" value="ENSFHEG00000005828.1"/>
</dbReference>
<keyword evidence="3" id="KW-1133">Transmembrane helix</keyword>
<dbReference type="STRING" id="8078.ENSFHEP00000024323"/>
<feature type="region of interest" description="Disordered" evidence="2">
    <location>
        <begin position="126"/>
        <end position="159"/>
    </location>
</feature>
<dbReference type="GeneTree" id="ENSGT00390000016416"/>
<reference evidence="4" key="2">
    <citation type="submission" date="2025-09" db="UniProtKB">
        <authorList>
            <consortium name="Ensembl"/>
        </authorList>
    </citation>
    <scope>IDENTIFICATION</scope>
</reference>
<dbReference type="SMR" id="A0A3Q2QB47"/>
<evidence type="ECO:0000256" key="3">
    <source>
        <dbReference type="SAM" id="Phobius"/>
    </source>
</evidence>
<sequence>ESGLEKFDLLLAFFFFFFCYKLCVTLSLLYYKARISPLLDEAISYVIYLVCFNSTVLFFRDRLVQTLMDCGYTFQEFMISPTSVGIPNSRLRYFLIAKICGCVFSHVPRSPLPSLSSVLRSDSPCTGQPAEEKNSAHVLYKRETPSDAQRKTNQNKNPSVQQIQDFLQPQMNVDMERYLLQPKTLLRYASILDIVQPQSRRSVCFTKGYGRYVEGTGSVLQCCMDHEVCLFYFQYMYKGTIVVFS</sequence>
<dbReference type="Gene3D" id="3.90.120.10">
    <property type="entry name" value="DNA Methylase, subunit A, domain 2"/>
    <property type="match status" value="1"/>
</dbReference>
<evidence type="ECO:0000256" key="1">
    <source>
        <dbReference type="ARBA" id="ARBA00022691"/>
    </source>
</evidence>
<dbReference type="GO" id="GO:0005634">
    <property type="term" value="C:nucleus"/>
    <property type="evidence" value="ECO:0007669"/>
    <property type="project" value="TreeGrafter"/>
</dbReference>
<feature type="compositionally biased region" description="Basic and acidic residues" evidence="2">
    <location>
        <begin position="130"/>
        <end position="150"/>
    </location>
</feature>
<keyword evidence="1" id="KW-0949">S-adenosyl-L-methionine</keyword>
<dbReference type="PANTHER" id="PTHR46098">
    <property type="entry name" value="TRNA (CYTOSINE(38)-C(5))-METHYLTRANSFERASE"/>
    <property type="match status" value="1"/>
</dbReference>
<keyword evidence="3" id="KW-0812">Transmembrane</keyword>
<evidence type="ECO:0000313" key="4">
    <source>
        <dbReference type="Ensembl" id="ENSFHEP00000024323.1"/>
    </source>
</evidence>
<keyword evidence="3" id="KW-0472">Membrane</keyword>
<dbReference type="PANTHER" id="PTHR46098:SF1">
    <property type="entry name" value="TRNA (CYTOSINE(38)-C(5))-METHYLTRANSFERASE"/>
    <property type="match status" value="1"/>
</dbReference>
<dbReference type="Gene3D" id="3.40.50.150">
    <property type="entry name" value="Vaccinia Virus protein VP39"/>
    <property type="match status" value="1"/>
</dbReference>
<dbReference type="SUPFAM" id="SSF53335">
    <property type="entry name" value="S-adenosyl-L-methionine-dependent methyltransferases"/>
    <property type="match status" value="1"/>
</dbReference>
<evidence type="ECO:0000256" key="2">
    <source>
        <dbReference type="SAM" id="MobiDB-lite"/>
    </source>
</evidence>
<evidence type="ECO:0000313" key="5">
    <source>
        <dbReference type="Proteomes" id="UP000265000"/>
    </source>
</evidence>
<dbReference type="InterPro" id="IPR029063">
    <property type="entry name" value="SAM-dependent_MTases_sf"/>
</dbReference>
<feature type="transmembrane region" description="Helical" evidence="3">
    <location>
        <begin position="42"/>
        <end position="59"/>
    </location>
</feature>